<reference evidence="2" key="2">
    <citation type="submission" date="2022-01" db="EMBL/GenBank/DDBJ databases">
        <authorList>
            <person name="Yamashiro T."/>
            <person name="Shiraishi A."/>
            <person name="Satake H."/>
            <person name="Nakayama K."/>
        </authorList>
    </citation>
    <scope>NUCLEOTIDE SEQUENCE</scope>
</reference>
<name>A0ABQ4XHI3_9ASTR</name>
<dbReference type="Proteomes" id="UP001151760">
    <property type="component" value="Unassembled WGS sequence"/>
</dbReference>
<keyword evidence="3" id="KW-1185">Reference proteome</keyword>
<protein>
    <submittedName>
        <fullName evidence="2">Uncharacterized protein</fullName>
    </submittedName>
</protein>
<evidence type="ECO:0000313" key="3">
    <source>
        <dbReference type="Proteomes" id="UP001151760"/>
    </source>
</evidence>
<gene>
    <name evidence="2" type="ORF">Tco_0679071</name>
</gene>
<evidence type="ECO:0000313" key="2">
    <source>
        <dbReference type="EMBL" id="GJS64507.1"/>
    </source>
</evidence>
<feature type="compositionally biased region" description="Basic and acidic residues" evidence="1">
    <location>
        <begin position="39"/>
        <end position="49"/>
    </location>
</feature>
<comment type="caution">
    <text evidence="2">The sequence shown here is derived from an EMBL/GenBank/DDBJ whole genome shotgun (WGS) entry which is preliminary data.</text>
</comment>
<feature type="compositionally biased region" description="Basic and acidic residues" evidence="1">
    <location>
        <begin position="60"/>
        <end position="82"/>
    </location>
</feature>
<sequence length="164" mass="19103">MMRRSQPSGAQDRKRKIQEQKSNQAQFGSLEPFVVRQKKINDDVEENVKNNKNPVNYENSKNDDAANESEHENVNESEHENINESGDVGVNNNKGDHVQKANESVDIFDVRVWDGLRSNMKDLLVSKGPIRETILYYPKDKIDRHFSSEFYARRLRNKDLVDRK</sequence>
<organism evidence="2 3">
    <name type="scientific">Tanacetum coccineum</name>
    <dbReference type="NCBI Taxonomy" id="301880"/>
    <lineage>
        <taxon>Eukaryota</taxon>
        <taxon>Viridiplantae</taxon>
        <taxon>Streptophyta</taxon>
        <taxon>Embryophyta</taxon>
        <taxon>Tracheophyta</taxon>
        <taxon>Spermatophyta</taxon>
        <taxon>Magnoliopsida</taxon>
        <taxon>eudicotyledons</taxon>
        <taxon>Gunneridae</taxon>
        <taxon>Pentapetalae</taxon>
        <taxon>asterids</taxon>
        <taxon>campanulids</taxon>
        <taxon>Asterales</taxon>
        <taxon>Asteraceae</taxon>
        <taxon>Asteroideae</taxon>
        <taxon>Anthemideae</taxon>
        <taxon>Anthemidinae</taxon>
        <taxon>Tanacetum</taxon>
    </lineage>
</organism>
<feature type="region of interest" description="Disordered" evidence="1">
    <location>
        <begin position="1"/>
        <end position="98"/>
    </location>
</feature>
<accession>A0ABQ4XHI3</accession>
<feature type="compositionally biased region" description="Low complexity" evidence="1">
    <location>
        <begin position="50"/>
        <end position="59"/>
    </location>
</feature>
<reference evidence="2" key="1">
    <citation type="journal article" date="2022" name="Int. J. Mol. Sci.">
        <title>Draft Genome of Tanacetum Coccineum: Genomic Comparison of Closely Related Tanacetum-Family Plants.</title>
        <authorList>
            <person name="Yamashiro T."/>
            <person name="Shiraishi A."/>
            <person name="Nakayama K."/>
            <person name="Satake H."/>
        </authorList>
    </citation>
    <scope>NUCLEOTIDE SEQUENCE</scope>
</reference>
<evidence type="ECO:0000256" key="1">
    <source>
        <dbReference type="SAM" id="MobiDB-lite"/>
    </source>
</evidence>
<proteinExistence type="predicted"/>
<dbReference type="EMBL" id="BQNB010009510">
    <property type="protein sequence ID" value="GJS64507.1"/>
    <property type="molecule type" value="Genomic_DNA"/>
</dbReference>